<reference evidence="4" key="1">
    <citation type="journal article" date="2019" name="Int. J. Syst. Evol. Microbiol.">
        <title>The Global Catalogue of Microorganisms (GCM) 10K type strain sequencing project: providing services to taxonomists for standard genome sequencing and annotation.</title>
        <authorList>
            <consortium name="The Broad Institute Genomics Platform"/>
            <consortium name="The Broad Institute Genome Sequencing Center for Infectious Disease"/>
            <person name="Wu L."/>
            <person name="Ma J."/>
        </authorList>
    </citation>
    <scope>NUCLEOTIDE SEQUENCE [LARGE SCALE GENOMIC DNA]</scope>
    <source>
        <strain evidence="4">JCM 31037</strain>
    </source>
</reference>
<dbReference type="InterPro" id="IPR043917">
    <property type="entry name" value="DUF5753"/>
</dbReference>
<dbReference type="Gene3D" id="1.10.260.40">
    <property type="entry name" value="lambda repressor-like DNA-binding domains"/>
    <property type="match status" value="1"/>
</dbReference>
<gene>
    <name evidence="3" type="ORF">ACFQ4H_22780</name>
</gene>
<feature type="domain" description="HTH cro/C1-type" evidence="2">
    <location>
        <begin position="10"/>
        <end position="65"/>
    </location>
</feature>
<accession>A0ABW3YHH8</accession>
<dbReference type="PROSITE" id="PS50943">
    <property type="entry name" value="HTH_CROC1"/>
    <property type="match status" value="1"/>
</dbReference>
<feature type="region of interest" description="Disordered" evidence="1">
    <location>
        <begin position="286"/>
        <end position="322"/>
    </location>
</feature>
<dbReference type="CDD" id="cd00093">
    <property type="entry name" value="HTH_XRE"/>
    <property type="match status" value="1"/>
</dbReference>
<evidence type="ECO:0000313" key="4">
    <source>
        <dbReference type="Proteomes" id="UP001597260"/>
    </source>
</evidence>
<proteinExistence type="predicted"/>
<feature type="compositionally biased region" description="Pro residues" evidence="1">
    <location>
        <begin position="298"/>
        <end position="308"/>
    </location>
</feature>
<evidence type="ECO:0000313" key="3">
    <source>
        <dbReference type="EMBL" id="MFD1323919.1"/>
    </source>
</evidence>
<dbReference type="Pfam" id="PF13560">
    <property type="entry name" value="HTH_31"/>
    <property type="match status" value="1"/>
</dbReference>
<name>A0ABW3YHH8_9ACTN</name>
<protein>
    <submittedName>
        <fullName evidence="3">Helix-turn-helix domain-containing protein</fullName>
    </submittedName>
</protein>
<dbReference type="InterPro" id="IPR001387">
    <property type="entry name" value="Cro/C1-type_HTH"/>
</dbReference>
<evidence type="ECO:0000256" key="1">
    <source>
        <dbReference type="SAM" id="MobiDB-lite"/>
    </source>
</evidence>
<dbReference type="SMART" id="SM00530">
    <property type="entry name" value="HTH_XRE"/>
    <property type="match status" value="1"/>
</dbReference>
<sequence length="322" mass="36574">MRRRNLGNQLRQLREAAGLTGDQVIERAGWASASKLSRLENARSRPEPRDIQTLLEIYNASDEARAYLTNITREAGDIRSWLRKFEVMTTNQRVYAELEAGCAEIREYSPVIVPGLLQTEKYAMTRIMSMLPLTTLSENPEKGETETPENEVRARMSRQSILDREFEPPHYMAVLDEAALSRRSGPPNVLRRQLTKLQEVATLPNVTIQVLLRDAIIGEWYLANTAFSLYRFADPHDPETLAIEGISTNTVLTDRDEIRRYSVAFDWLRTAALSPEETADWLAGMAKEIDARPSRSAPTPPGPIPMPPAQRSRRTEQRLTEQ</sequence>
<comment type="caution">
    <text evidence="3">The sequence shown here is derived from an EMBL/GenBank/DDBJ whole genome shotgun (WGS) entry which is preliminary data.</text>
</comment>
<keyword evidence="4" id="KW-1185">Reference proteome</keyword>
<dbReference type="Proteomes" id="UP001597260">
    <property type="component" value="Unassembled WGS sequence"/>
</dbReference>
<feature type="compositionally biased region" description="Basic and acidic residues" evidence="1">
    <location>
        <begin position="313"/>
        <end position="322"/>
    </location>
</feature>
<dbReference type="EMBL" id="JBHTMP010000039">
    <property type="protein sequence ID" value="MFD1323919.1"/>
    <property type="molecule type" value="Genomic_DNA"/>
</dbReference>
<dbReference type="InterPro" id="IPR010982">
    <property type="entry name" value="Lambda_DNA-bd_dom_sf"/>
</dbReference>
<dbReference type="SUPFAM" id="SSF47413">
    <property type="entry name" value="lambda repressor-like DNA-binding domains"/>
    <property type="match status" value="1"/>
</dbReference>
<dbReference type="Pfam" id="PF19054">
    <property type="entry name" value="DUF5753"/>
    <property type="match status" value="1"/>
</dbReference>
<evidence type="ECO:0000259" key="2">
    <source>
        <dbReference type="PROSITE" id="PS50943"/>
    </source>
</evidence>
<organism evidence="3 4">
    <name type="scientific">Micromonospora sonneratiae</name>
    <dbReference type="NCBI Taxonomy" id="1184706"/>
    <lineage>
        <taxon>Bacteria</taxon>
        <taxon>Bacillati</taxon>
        <taxon>Actinomycetota</taxon>
        <taxon>Actinomycetes</taxon>
        <taxon>Micromonosporales</taxon>
        <taxon>Micromonosporaceae</taxon>
        <taxon>Micromonospora</taxon>
    </lineage>
</organism>
<dbReference type="RefSeq" id="WP_377573694.1">
    <property type="nucleotide sequence ID" value="NZ_JBHTMP010000039.1"/>
</dbReference>